<dbReference type="SMART" id="SM00382">
    <property type="entry name" value="AAA"/>
    <property type="match status" value="1"/>
</dbReference>
<dbReference type="SMART" id="SM00745">
    <property type="entry name" value="MIT"/>
    <property type="match status" value="1"/>
</dbReference>
<dbReference type="EC" id="3.6.4.6" evidence="2"/>
<evidence type="ECO:0000259" key="11">
    <source>
        <dbReference type="SMART" id="SM00745"/>
    </source>
</evidence>
<evidence type="ECO:0000256" key="2">
    <source>
        <dbReference type="ARBA" id="ARBA00012674"/>
    </source>
</evidence>
<dbReference type="Pfam" id="PF04212">
    <property type="entry name" value="MIT"/>
    <property type="match status" value="1"/>
</dbReference>
<reference evidence="12" key="1">
    <citation type="journal article" date="2015" name="Genom Data">
        <title>Genome sequences of six Phytophthora species associated with forests in New Zealand.</title>
        <authorList>
            <person name="Studholme D.J."/>
            <person name="McDougal R.L."/>
            <person name="Sambles C."/>
            <person name="Hansen E."/>
            <person name="Hardy G."/>
            <person name="Grant M."/>
            <person name="Ganley R.J."/>
            <person name="Williams N.M."/>
        </authorList>
    </citation>
    <scope>NUCLEOTIDE SEQUENCE</scope>
    <source>
        <strain evidence="12">NZFS 2646</strain>
        <strain evidence="13">NZFS 3630</strain>
    </source>
</reference>
<evidence type="ECO:0000256" key="7">
    <source>
        <dbReference type="ARBA" id="ARBA00022927"/>
    </source>
</evidence>
<dbReference type="InterPro" id="IPR015415">
    <property type="entry name" value="Spast_Vps4_C"/>
</dbReference>
<dbReference type="InterPro" id="IPR036181">
    <property type="entry name" value="MIT_dom_sf"/>
</dbReference>
<feature type="region of interest" description="Disordered" evidence="9">
    <location>
        <begin position="113"/>
        <end position="132"/>
    </location>
</feature>
<keyword evidence="4" id="KW-0547">Nucleotide-binding</keyword>
<evidence type="ECO:0000313" key="15">
    <source>
        <dbReference type="Proteomes" id="UP000277300"/>
    </source>
</evidence>
<dbReference type="Proteomes" id="UP000792063">
    <property type="component" value="Unassembled WGS sequence"/>
</dbReference>
<proteinExistence type="predicted"/>
<dbReference type="Pfam" id="PF00004">
    <property type="entry name" value="AAA"/>
    <property type="match status" value="1"/>
</dbReference>
<reference evidence="12" key="3">
    <citation type="submission" date="2020-06" db="EMBL/GenBank/DDBJ databases">
        <authorList>
            <person name="Studholme D.J."/>
        </authorList>
    </citation>
    <scope>NUCLEOTIDE SEQUENCE</scope>
    <source>
        <strain evidence="12">NZFS 2646</strain>
        <strain evidence="13">NZFS 3630</strain>
    </source>
</reference>
<comment type="caution">
    <text evidence="14">The sequence shown here is derived from an EMBL/GenBank/DDBJ whole genome shotgun (WGS) entry which is preliminary data.</text>
</comment>
<gene>
    <name evidence="14" type="ORF">BBP00_00001608</name>
    <name evidence="12" type="ORF">JM16_001398</name>
    <name evidence="13" type="ORF">JM18_001480</name>
</gene>
<dbReference type="GO" id="GO:0005524">
    <property type="term" value="F:ATP binding"/>
    <property type="evidence" value="ECO:0007669"/>
    <property type="project" value="UniProtKB-KW"/>
</dbReference>
<evidence type="ECO:0000256" key="9">
    <source>
        <dbReference type="SAM" id="MobiDB-lite"/>
    </source>
</evidence>
<evidence type="ECO:0000313" key="12">
    <source>
        <dbReference type="EMBL" id="KAG2530955.1"/>
    </source>
</evidence>
<dbReference type="Pfam" id="PF09336">
    <property type="entry name" value="Vps4_C"/>
    <property type="match status" value="1"/>
</dbReference>
<dbReference type="Proteomes" id="UP000277300">
    <property type="component" value="Unassembled WGS sequence"/>
</dbReference>
<protein>
    <recommendedName>
        <fullName evidence="2">vesicle-fusing ATPase</fullName>
        <ecNumber evidence="2">3.6.4.6</ecNumber>
    </recommendedName>
</protein>
<reference evidence="14 15" key="2">
    <citation type="submission" date="2018-07" db="EMBL/GenBank/DDBJ databases">
        <title>Genome sequencing of oomycete isolates from Chile give support for New Zealand origin for Phytophthora kernoviae and make available the first Nothophytophthora sp. genome.</title>
        <authorList>
            <person name="Studholme D.J."/>
            <person name="Sanfuentes E."/>
            <person name="Panda P."/>
            <person name="Hill R."/>
            <person name="Sambles C."/>
            <person name="Grant M."/>
            <person name="Williams N.M."/>
            <person name="Mcdougal R.L."/>
        </authorList>
    </citation>
    <scope>NUCLEOTIDE SEQUENCE [LARGE SCALE GENOMIC DNA]</scope>
    <source>
        <strain evidence="14">Chile6</strain>
    </source>
</reference>
<organism evidence="14 15">
    <name type="scientific">Phytophthora kernoviae</name>
    <dbReference type="NCBI Taxonomy" id="325452"/>
    <lineage>
        <taxon>Eukaryota</taxon>
        <taxon>Sar</taxon>
        <taxon>Stramenopiles</taxon>
        <taxon>Oomycota</taxon>
        <taxon>Peronosporomycetes</taxon>
        <taxon>Peronosporales</taxon>
        <taxon>Peronosporaceae</taxon>
        <taxon>Phytophthora</taxon>
    </lineage>
</organism>
<dbReference type="GO" id="GO:0016197">
    <property type="term" value="P:endosomal transport"/>
    <property type="evidence" value="ECO:0007669"/>
    <property type="project" value="TreeGrafter"/>
</dbReference>
<accession>A0A3F2S1C1</accession>
<evidence type="ECO:0000256" key="5">
    <source>
        <dbReference type="ARBA" id="ARBA00022801"/>
    </source>
</evidence>
<dbReference type="CDD" id="cd19521">
    <property type="entry name" value="RecA-like_VPS4"/>
    <property type="match status" value="1"/>
</dbReference>
<dbReference type="FunFam" id="1.20.58.80:FF:000004">
    <property type="entry name" value="Vacuolar protein sorting-associated protein 4"/>
    <property type="match status" value="1"/>
</dbReference>
<dbReference type="InterPro" id="IPR027417">
    <property type="entry name" value="P-loop_NTPase"/>
</dbReference>
<dbReference type="EMBL" id="JPWV03000015">
    <property type="protein sequence ID" value="KAG2530955.1"/>
    <property type="molecule type" value="Genomic_DNA"/>
</dbReference>
<dbReference type="SUPFAM" id="SSF116846">
    <property type="entry name" value="MIT domain"/>
    <property type="match status" value="1"/>
</dbReference>
<dbReference type="InterPro" id="IPR050304">
    <property type="entry name" value="MT-severing_AAA_ATPase"/>
</dbReference>
<dbReference type="SUPFAM" id="SSF52540">
    <property type="entry name" value="P-loop containing nucleoside triphosphate hydrolases"/>
    <property type="match status" value="1"/>
</dbReference>
<evidence type="ECO:0000313" key="13">
    <source>
        <dbReference type="EMBL" id="KAG2532013.1"/>
    </source>
</evidence>
<keyword evidence="5" id="KW-0378">Hydrolase</keyword>
<dbReference type="OrthoDB" id="29072at2759"/>
<evidence type="ECO:0000256" key="8">
    <source>
        <dbReference type="ARBA" id="ARBA00048883"/>
    </source>
</evidence>
<dbReference type="PANTHER" id="PTHR23074">
    <property type="entry name" value="AAA DOMAIN-CONTAINING"/>
    <property type="match status" value="1"/>
</dbReference>
<dbReference type="EMBL" id="MBDO02000023">
    <property type="protein sequence ID" value="RLN67487.1"/>
    <property type="molecule type" value="Genomic_DNA"/>
</dbReference>
<feature type="domain" description="MIT" evidence="11">
    <location>
        <begin position="31"/>
        <end position="107"/>
    </location>
</feature>
<evidence type="ECO:0000256" key="4">
    <source>
        <dbReference type="ARBA" id="ARBA00022741"/>
    </source>
</evidence>
<evidence type="ECO:0000313" key="14">
    <source>
        <dbReference type="EMBL" id="RLN67487.1"/>
    </source>
</evidence>
<evidence type="ECO:0000256" key="1">
    <source>
        <dbReference type="ARBA" id="ARBA00004370"/>
    </source>
</evidence>
<dbReference type="GO" id="GO:0015031">
    <property type="term" value="P:protein transport"/>
    <property type="evidence" value="ECO:0007669"/>
    <property type="project" value="UniProtKB-KW"/>
</dbReference>
<dbReference type="AlphaFoldDB" id="A0A3F2S1C1"/>
<feature type="domain" description="AAA+ ATPase" evidence="10">
    <location>
        <begin position="185"/>
        <end position="320"/>
    </location>
</feature>
<dbReference type="EMBL" id="JPWU03000014">
    <property type="protein sequence ID" value="KAG2532013.1"/>
    <property type="molecule type" value="Genomic_DNA"/>
</dbReference>
<name>A0A3F2S1C1_9STRA</name>
<keyword evidence="7" id="KW-0653">Protein transport</keyword>
<dbReference type="FunFam" id="3.40.50.300:FF:000043">
    <property type="entry name" value="Vacuolar protein sorting-associated protein 4"/>
    <property type="match status" value="1"/>
</dbReference>
<comment type="subcellular location">
    <subcellularLocation>
        <location evidence="1">Membrane</location>
    </subcellularLocation>
</comment>
<dbReference type="GO" id="GO:0016020">
    <property type="term" value="C:membrane"/>
    <property type="evidence" value="ECO:0007669"/>
    <property type="project" value="UniProtKB-SubCell"/>
</dbReference>
<evidence type="ECO:0000256" key="6">
    <source>
        <dbReference type="ARBA" id="ARBA00022840"/>
    </source>
</evidence>
<dbReference type="Gene3D" id="3.40.50.300">
    <property type="entry name" value="P-loop containing nucleotide triphosphate hydrolases"/>
    <property type="match status" value="1"/>
</dbReference>
<dbReference type="InterPro" id="IPR003959">
    <property type="entry name" value="ATPase_AAA_core"/>
</dbReference>
<sequence>MGTLYQQWIFLAVEGSEADQCGHFDAVNAMENKFIPQAIDIVTSAINEDNAKNYQEAFRLYKKALEHFMVGVKYEKNPTSKEIIMKRVEGYMTRAEQLRGMLEKEHAPKPVAAAVDLDKGDKEDDDETDAETAKLRGSLASAVVSEKPNVKWDDVAGLDAAKEALKEAVILPARFPQLFTGKRRPWKGILLYGPPGTGKSYLAQAVATEADATFFAVSSSSLVSKWQGESEKLVKNLFEMAREKKPAIIFIDEIDSLCSNRSEGESDSTRRIKNEFLVQMQGIGNSHDGVLVLGATNVPWELDPAMRRRFEKRIYIPLPDVDARKRKQMGMYGNVSLRCSGSDISVLVRDALMEPLRKCQQAQFFTACDDKAHPVRNGPFVTPCENDPSCAYCHMKLSTCRPKCQDCKAPCRRCGALRMRLYDLPERGYSDEKLRPPMTSMGDFTRVLEHSTATVASDELNRFVKWTQEFGQDG</sequence>
<dbReference type="GO" id="GO:0016887">
    <property type="term" value="F:ATP hydrolysis activity"/>
    <property type="evidence" value="ECO:0007669"/>
    <property type="project" value="InterPro"/>
</dbReference>
<dbReference type="InterPro" id="IPR003593">
    <property type="entry name" value="AAA+_ATPase"/>
</dbReference>
<evidence type="ECO:0000256" key="3">
    <source>
        <dbReference type="ARBA" id="ARBA00022448"/>
    </source>
</evidence>
<dbReference type="GO" id="GO:0007033">
    <property type="term" value="P:vacuole organization"/>
    <property type="evidence" value="ECO:0007669"/>
    <property type="project" value="TreeGrafter"/>
</dbReference>
<dbReference type="Gene3D" id="1.20.58.80">
    <property type="entry name" value="Phosphotransferase system, lactose/cellobiose-type IIA subunit"/>
    <property type="match status" value="1"/>
</dbReference>
<evidence type="ECO:0000259" key="10">
    <source>
        <dbReference type="SMART" id="SM00382"/>
    </source>
</evidence>
<dbReference type="InterPro" id="IPR007330">
    <property type="entry name" value="MIT_dom"/>
</dbReference>
<keyword evidence="6" id="KW-0067">ATP-binding</keyword>
<comment type="catalytic activity">
    <reaction evidence="8">
        <text>ATP + H2O = ADP + phosphate + H(+)</text>
        <dbReference type="Rhea" id="RHEA:13065"/>
        <dbReference type="ChEBI" id="CHEBI:15377"/>
        <dbReference type="ChEBI" id="CHEBI:15378"/>
        <dbReference type="ChEBI" id="CHEBI:30616"/>
        <dbReference type="ChEBI" id="CHEBI:43474"/>
        <dbReference type="ChEBI" id="CHEBI:456216"/>
        <dbReference type="EC" id="3.6.4.6"/>
    </reaction>
</comment>
<dbReference type="Gene3D" id="1.10.8.60">
    <property type="match status" value="1"/>
</dbReference>
<keyword evidence="3" id="KW-0813">Transport</keyword>
<dbReference type="PANTHER" id="PTHR23074:SF83">
    <property type="entry name" value="VACUOLAR PROTEIN SORTING-ASSOCIATED PROTEIN 4A"/>
    <property type="match status" value="1"/>
</dbReference>
<dbReference type="Proteomes" id="UP000785171">
    <property type="component" value="Unassembled WGS sequence"/>
</dbReference>